<evidence type="ECO:0000313" key="7">
    <source>
        <dbReference type="EMBL" id="QGA26808.1"/>
    </source>
</evidence>
<dbReference type="InterPro" id="IPR007627">
    <property type="entry name" value="RNA_pol_sigma70_r2"/>
</dbReference>
<evidence type="ECO:0000259" key="5">
    <source>
        <dbReference type="Pfam" id="PF04542"/>
    </source>
</evidence>
<dbReference type="Pfam" id="PF04542">
    <property type="entry name" value="Sigma70_r2"/>
    <property type="match status" value="1"/>
</dbReference>
<sequence>MMKNIPAKYSSWTEHELLLGIQSGDYAAFTEIYNRFIDKLHSYSQKIQLDAIDREDVIQEVFSSLWIRREDLAIDNLGAWLYMAVRKQSLYQLRKKKYQDQYMENIINFVTPFFDPILGTIQEKELQSFLDKELSKMPPRAQEIFRMSRNDFLTYKEIAQKLEISEATVRKQVQNVLKVFRYKLGPRTLEGLLLAAILFEKK</sequence>
<accession>A0A5Q0QG24</accession>
<dbReference type="GO" id="GO:0006352">
    <property type="term" value="P:DNA-templated transcription initiation"/>
    <property type="evidence" value="ECO:0007669"/>
    <property type="project" value="InterPro"/>
</dbReference>
<evidence type="ECO:0000256" key="3">
    <source>
        <dbReference type="ARBA" id="ARBA00023082"/>
    </source>
</evidence>
<keyword evidence="8" id="KW-1185">Reference proteome</keyword>
<keyword evidence="2" id="KW-0805">Transcription regulation</keyword>
<dbReference type="RefSeq" id="WP_153511656.1">
    <property type="nucleotide sequence ID" value="NZ_CP045652.1"/>
</dbReference>
<comment type="similarity">
    <text evidence="1">Belongs to the sigma-70 factor family. ECF subfamily.</text>
</comment>
<feature type="domain" description="RNA polymerase sigma factor 70 region 4 type 2" evidence="6">
    <location>
        <begin position="131"/>
        <end position="178"/>
    </location>
</feature>
<dbReference type="PANTHER" id="PTHR43133">
    <property type="entry name" value="RNA POLYMERASE ECF-TYPE SIGMA FACTO"/>
    <property type="match status" value="1"/>
</dbReference>
<dbReference type="GO" id="GO:0016987">
    <property type="term" value="F:sigma factor activity"/>
    <property type="evidence" value="ECO:0007669"/>
    <property type="project" value="UniProtKB-KW"/>
</dbReference>
<proteinExistence type="inferred from homology"/>
<reference evidence="7 8" key="1">
    <citation type="submission" date="2019-10" db="EMBL/GenBank/DDBJ databases">
        <authorList>
            <person name="Dong K."/>
        </authorList>
    </citation>
    <scope>NUCLEOTIDE SEQUENCE [LARGE SCALE GENOMIC DNA]</scope>
    <source>
        <strain evidence="8">dk4302</strain>
    </source>
</reference>
<keyword evidence="3" id="KW-0731">Sigma factor</keyword>
<feature type="domain" description="RNA polymerase sigma-70 region 2" evidence="5">
    <location>
        <begin position="33"/>
        <end position="97"/>
    </location>
</feature>
<organism evidence="7 8">
    <name type="scientific">Sphingobacterium zhuxiongii</name>
    <dbReference type="NCBI Taxonomy" id="2662364"/>
    <lineage>
        <taxon>Bacteria</taxon>
        <taxon>Pseudomonadati</taxon>
        <taxon>Bacteroidota</taxon>
        <taxon>Sphingobacteriia</taxon>
        <taxon>Sphingobacteriales</taxon>
        <taxon>Sphingobacteriaceae</taxon>
        <taxon>Sphingobacterium</taxon>
    </lineage>
</organism>
<dbReference type="InterPro" id="IPR013249">
    <property type="entry name" value="RNA_pol_sigma70_r4_t2"/>
</dbReference>
<evidence type="ECO:0000256" key="1">
    <source>
        <dbReference type="ARBA" id="ARBA00010641"/>
    </source>
</evidence>
<name>A0A5Q0QG24_9SPHI</name>
<dbReference type="PANTHER" id="PTHR43133:SF46">
    <property type="entry name" value="RNA POLYMERASE SIGMA-70 FACTOR ECF SUBFAMILY"/>
    <property type="match status" value="1"/>
</dbReference>
<dbReference type="SUPFAM" id="SSF88946">
    <property type="entry name" value="Sigma2 domain of RNA polymerase sigma factors"/>
    <property type="match status" value="1"/>
</dbReference>
<keyword evidence="4" id="KW-0804">Transcription</keyword>
<dbReference type="Gene3D" id="1.10.10.10">
    <property type="entry name" value="Winged helix-like DNA-binding domain superfamily/Winged helix DNA-binding domain"/>
    <property type="match status" value="1"/>
</dbReference>
<evidence type="ECO:0000259" key="6">
    <source>
        <dbReference type="Pfam" id="PF08281"/>
    </source>
</evidence>
<dbReference type="SUPFAM" id="SSF88659">
    <property type="entry name" value="Sigma3 and sigma4 domains of RNA polymerase sigma factors"/>
    <property type="match status" value="1"/>
</dbReference>
<dbReference type="InterPro" id="IPR039425">
    <property type="entry name" value="RNA_pol_sigma-70-like"/>
</dbReference>
<dbReference type="Pfam" id="PF08281">
    <property type="entry name" value="Sigma70_r4_2"/>
    <property type="match status" value="1"/>
</dbReference>
<dbReference type="InterPro" id="IPR036388">
    <property type="entry name" value="WH-like_DNA-bd_sf"/>
</dbReference>
<dbReference type="KEGG" id="sphe:GFH32_10960"/>
<dbReference type="InterPro" id="IPR013325">
    <property type="entry name" value="RNA_pol_sigma_r2"/>
</dbReference>
<dbReference type="Gene3D" id="1.10.1740.10">
    <property type="match status" value="1"/>
</dbReference>
<evidence type="ECO:0000256" key="2">
    <source>
        <dbReference type="ARBA" id="ARBA00023015"/>
    </source>
</evidence>
<gene>
    <name evidence="7" type="ORF">GFH32_10960</name>
</gene>
<dbReference type="InterPro" id="IPR013324">
    <property type="entry name" value="RNA_pol_sigma_r3/r4-like"/>
</dbReference>
<dbReference type="NCBIfam" id="TIGR02937">
    <property type="entry name" value="sigma70-ECF"/>
    <property type="match status" value="1"/>
</dbReference>
<dbReference type="InterPro" id="IPR014284">
    <property type="entry name" value="RNA_pol_sigma-70_dom"/>
</dbReference>
<protein>
    <submittedName>
        <fullName evidence="7">Sigma-70 family RNA polymerase sigma factor</fullName>
    </submittedName>
</protein>
<dbReference type="Proteomes" id="UP000326921">
    <property type="component" value="Chromosome"/>
</dbReference>
<evidence type="ECO:0000313" key="8">
    <source>
        <dbReference type="Proteomes" id="UP000326921"/>
    </source>
</evidence>
<dbReference type="GO" id="GO:0003677">
    <property type="term" value="F:DNA binding"/>
    <property type="evidence" value="ECO:0007669"/>
    <property type="project" value="InterPro"/>
</dbReference>
<dbReference type="AlphaFoldDB" id="A0A5Q0QG24"/>
<dbReference type="EMBL" id="CP045652">
    <property type="protein sequence ID" value="QGA26808.1"/>
    <property type="molecule type" value="Genomic_DNA"/>
</dbReference>
<evidence type="ECO:0000256" key="4">
    <source>
        <dbReference type="ARBA" id="ARBA00023163"/>
    </source>
</evidence>